<dbReference type="Proteomes" id="UP000601435">
    <property type="component" value="Unassembled WGS sequence"/>
</dbReference>
<dbReference type="SUPFAM" id="SSF56349">
    <property type="entry name" value="DNA breaking-rejoining enzymes"/>
    <property type="match status" value="1"/>
</dbReference>
<reference evidence="1" key="1">
    <citation type="submission" date="2021-02" db="EMBL/GenBank/DDBJ databases">
        <authorList>
            <person name="Dougan E. K."/>
            <person name="Rhodes N."/>
            <person name="Thang M."/>
            <person name="Chan C."/>
        </authorList>
    </citation>
    <scope>NUCLEOTIDE SEQUENCE</scope>
</reference>
<name>A0A813C644_9DINO</name>
<sequence length="167" mass="19387">MERGVGTKAGVYDETLILDDTRVPWLSKILGLHADARLKKDEAANLWPFTAAEYLRIWRRCVKSLGIEEVATSPYQNRHGGASRDHLLKLRSVQAIQRRGRWAVDASARIYDKPGRLQQIINRFSSKWEIFGENVREHFPRYFHTGTCPLPVELRRSWEKASQEKRS</sequence>
<accession>A0A813C644</accession>
<organism evidence="1 2">
    <name type="scientific">Symbiodinium necroappetens</name>
    <dbReference type="NCBI Taxonomy" id="1628268"/>
    <lineage>
        <taxon>Eukaryota</taxon>
        <taxon>Sar</taxon>
        <taxon>Alveolata</taxon>
        <taxon>Dinophyceae</taxon>
        <taxon>Suessiales</taxon>
        <taxon>Symbiodiniaceae</taxon>
        <taxon>Symbiodinium</taxon>
    </lineage>
</organism>
<evidence type="ECO:0000313" key="1">
    <source>
        <dbReference type="EMBL" id="CAE7939961.1"/>
    </source>
</evidence>
<dbReference type="GO" id="GO:0003677">
    <property type="term" value="F:DNA binding"/>
    <property type="evidence" value="ECO:0007669"/>
    <property type="project" value="InterPro"/>
</dbReference>
<evidence type="ECO:0000313" key="2">
    <source>
        <dbReference type="Proteomes" id="UP000601435"/>
    </source>
</evidence>
<proteinExistence type="predicted"/>
<dbReference type="AlphaFoldDB" id="A0A813C644"/>
<comment type="caution">
    <text evidence="1">The sequence shown here is derived from an EMBL/GenBank/DDBJ whole genome shotgun (WGS) entry which is preliminary data.</text>
</comment>
<dbReference type="EMBL" id="CAJNJA010090065">
    <property type="protein sequence ID" value="CAE7939961.1"/>
    <property type="molecule type" value="Genomic_DNA"/>
</dbReference>
<gene>
    <name evidence="1" type="ORF">SNEC2469_LOCUS33708</name>
</gene>
<dbReference type="OrthoDB" id="441689at2759"/>
<protein>
    <submittedName>
        <fullName evidence="1">Uncharacterized protein</fullName>
    </submittedName>
</protein>
<keyword evidence="2" id="KW-1185">Reference proteome</keyword>
<dbReference type="InterPro" id="IPR011010">
    <property type="entry name" value="DNA_brk_join_enz"/>
</dbReference>